<comment type="function">
    <text evidence="10">Part of the ABC transporter FtsEX involved in asymmetric cellular division facilitating the initiation of sporulation.</text>
</comment>
<protein>
    <recommendedName>
        <fullName evidence="3 10">Cell division protein FtsX</fullName>
    </recommendedName>
</protein>
<keyword evidence="4 10" id="KW-1003">Cell membrane</keyword>
<evidence type="ECO:0000256" key="7">
    <source>
        <dbReference type="ARBA" id="ARBA00022989"/>
    </source>
</evidence>
<dbReference type="PANTHER" id="PTHR47755:SF1">
    <property type="entry name" value="CELL DIVISION PROTEIN FTSX"/>
    <property type="match status" value="1"/>
</dbReference>
<dbReference type="Pfam" id="PF18075">
    <property type="entry name" value="FtsX_ECD"/>
    <property type="match status" value="1"/>
</dbReference>
<evidence type="ECO:0000256" key="9">
    <source>
        <dbReference type="ARBA" id="ARBA00023306"/>
    </source>
</evidence>
<feature type="domain" description="ABC3 transporter permease C-terminal" evidence="12">
    <location>
        <begin position="162"/>
        <end position="280"/>
    </location>
</feature>
<feature type="transmembrane region" description="Helical" evidence="11">
    <location>
        <begin position="12"/>
        <end position="35"/>
    </location>
</feature>
<evidence type="ECO:0000256" key="3">
    <source>
        <dbReference type="ARBA" id="ARBA00021907"/>
    </source>
</evidence>
<accession>A0ABT2UVK2</accession>
<evidence type="ECO:0000256" key="1">
    <source>
        <dbReference type="ARBA" id="ARBA00004651"/>
    </source>
</evidence>
<comment type="subcellular location">
    <subcellularLocation>
        <location evidence="1">Cell membrane</location>
        <topology evidence="1">Multi-pass membrane protein</topology>
    </subcellularLocation>
</comment>
<dbReference type="InterPro" id="IPR003838">
    <property type="entry name" value="ABC3_permease_C"/>
</dbReference>
<keyword evidence="7 11" id="KW-1133">Transmembrane helix</keyword>
<dbReference type="PIRSF" id="PIRSF003097">
    <property type="entry name" value="FtsX"/>
    <property type="match status" value="1"/>
</dbReference>
<comment type="similarity">
    <text evidence="2 10">Belongs to the ABC-4 integral membrane protein family. FtsX subfamily.</text>
</comment>
<feature type="domain" description="FtsX extracellular" evidence="13">
    <location>
        <begin position="50"/>
        <end position="139"/>
    </location>
</feature>
<feature type="transmembrane region" description="Helical" evidence="11">
    <location>
        <begin position="159"/>
        <end position="184"/>
    </location>
</feature>
<dbReference type="InterPro" id="IPR004513">
    <property type="entry name" value="FtsX"/>
</dbReference>
<gene>
    <name evidence="14" type="ORF">OB236_37490</name>
</gene>
<dbReference type="EMBL" id="JAOQIO010000124">
    <property type="protein sequence ID" value="MCU6797832.1"/>
    <property type="molecule type" value="Genomic_DNA"/>
</dbReference>
<evidence type="ECO:0000256" key="8">
    <source>
        <dbReference type="ARBA" id="ARBA00023136"/>
    </source>
</evidence>
<evidence type="ECO:0000313" key="15">
    <source>
        <dbReference type="Proteomes" id="UP001652445"/>
    </source>
</evidence>
<evidence type="ECO:0000256" key="11">
    <source>
        <dbReference type="SAM" id="Phobius"/>
    </source>
</evidence>
<evidence type="ECO:0000256" key="10">
    <source>
        <dbReference type="PIRNR" id="PIRNR003097"/>
    </source>
</evidence>
<dbReference type="Gene3D" id="3.30.70.3040">
    <property type="match status" value="1"/>
</dbReference>
<dbReference type="InterPro" id="IPR040690">
    <property type="entry name" value="FtsX_ECD"/>
</dbReference>
<keyword evidence="15" id="KW-1185">Reference proteome</keyword>
<reference evidence="14 15" key="1">
    <citation type="submission" date="2022-09" db="EMBL/GenBank/DDBJ databases">
        <authorList>
            <person name="Han X.L."/>
            <person name="Wang Q."/>
            <person name="Lu T."/>
        </authorList>
    </citation>
    <scope>NUCLEOTIDE SEQUENCE [LARGE SCALE GENOMIC DNA]</scope>
    <source>
        <strain evidence="14 15">WQ 127069</strain>
    </source>
</reference>
<evidence type="ECO:0000259" key="13">
    <source>
        <dbReference type="Pfam" id="PF18075"/>
    </source>
</evidence>
<evidence type="ECO:0000256" key="2">
    <source>
        <dbReference type="ARBA" id="ARBA00007379"/>
    </source>
</evidence>
<evidence type="ECO:0000256" key="4">
    <source>
        <dbReference type="ARBA" id="ARBA00022475"/>
    </source>
</evidence>
<dbReference type="Proteomes" id="UP001652445">
    <property type="component" value="Unassembled WGS sequence"/>
</dbReference>
<dbReference type="PANTHER" id="PTHR47755">
    <property type="entry name" value="CELL DIVISION PROTEIN FTSX"/>
    <property type="match status" value="1"/>
</dbReference>
<feature type="transmembrane region" description="Helical" evidence="11">
    <location>
        <begin position="252"/>
        <end position="273"/>
    </location>
</feature>
<keyword evidence="5 10" id="KW-0132">Cell division</keyword>
<dbReference type="Pfam" id="PF02687">
    <property type="entry name" value="FtsX"/>
    <property type="match status" value="1"/>
</dbReference>
<comment type="caution">
    <text evidence="14">The sequence shown here is derived from an EMBL/GenBank/DDBJ whole genome shotgun (WGS) entry which is preliminary data.</text>
</comment>
<evidence type="ECO:0000259" key="12">
    <source>
        <dbReference type="Pfam" id="PF02687"/>
    </source>
</evidence>
<keyword evidence="6 11" id="KW-0812">Transmembrane</keyword>
<evidence type="ECO:0000313" key="14">
    <source>
        <dbReference type="EMBL" id="MCU6797832.1"/>
    </source>
</evidence>
<feature type="transmembrane region" description="Helical" evidence="11">
    <location>
        <begin position="205"/>
        <end position="232"/>
    </location>
</feature>
<name>A0ABT2UVK2_9BACL</name>
<proteinExistence type="inferred from homology"/>
<keyword evidence="9 10" id="KW-0131">Cell cycle</keyword>
<keyword evidence="8 10" id="KW-0472">Membrane</keyword>
<organism evidence="14 15">
    <name type="scientific">Paenibacillus baimaensis</name>
    <dbReference type="NCBI Taxonomy" id="2982185"/>
    <lineage>
        <taxon>Bacteria</taxon>
        <taxon>Bacillati</taxon>
        <taxon>Bacillota</taxon>
        <taxon>Bacilli</taxon>
        <taxon>Bacillales</taxon>
        <taxon>Paenibacillaceae</taxon>
        <taxon>Paenibacillus</taxon>
    </lineage>
</organism>
<sequence>MRDAREGIQRNAGAAATAAALIFAAMLILGGLLLVRIGITDIMSYVQAQVNIKVYVDPAIDTREVARILESKSFVKSVDIEKKEQLLERLRVFFQGKEYLLNAFKDSAIPDAVTIKISDNNSIEQIVKELRTMKGIAEVVYPQQLAETVVKWSEQGKRYGVILLTVCTAIAFVTVYMAINLALYQRQKEIRVKLLLGAKPAHVRGQFLLEGGLIGLIGSLLASATIYMGYAYMLFPIERYYPYIFHFPVSQVYSLMAVLLAVGTLVGLAASYVSTMKLIKDA</sequence>
<evidence type="ECO:0000256" key="6">
    <source>
        <dbReference type="ARBA" id="ARBA00022692"/>
    </source>
</evidence>
<evidence type="ECO:0000256" key="5">
    <source>
        <dbReference type="ARBA" id="ARBA00022618"/>
    </source>
</evidence>